<name>A0ABN7SX11_OIKDI</name>
<evidence type="ECO:0000256" key="1">
    <source>
        <dbReference type="ARBA" id="ARBA00001974"/>
    </source>
</evidence>
<keyword evidence="10" id="KW-0276">Fatty acid metabolism</keyword>
<evidence type="ECO:0000256" key="12">
    <source>
        <dbReference type="ARBA" id="ARBA00023002"/>
    </source>
</evidence>
<keyword evidence="12" id="KW-0560">Oxidoreductase</keyword>
<comment type="pathway">
    <text evidence="3">Lipid metabolism; mitochondrial fatty acid beta-oxidation.</text>
</comment>
<feature type="region of interest" description="Disordered" evidence="25">
    <location>
        <begin position="1190"/>
        <end position="1216"/>
    </location>
</feature>
<dbReference type="PROSITE" id="PS00072">
    <property type="entry name" value="ACYL_COA_DH_1"/>
    <property type="match status" value="1"/>
</dbReference>
<keyword evidence="6" id="KW-0285">Flavoprotein</keyword>
<dbReference type="InterPro" id="IPR006089">
    <property type="entry name" value="Acyl-CoA_DH_CS"/>
</dbReference>
<evidence type="ECO:0000256" key="14">
    <source>
        <dbReference type="ARBA" id="ARBA00023128"/>
    </source>
</evidence>
<evidence type="ECO:0000256" key="4">
    <source>
        <dbReference type="ARBA" id="ARBA00009347"/>
    </source>
</evidence>
<keyword evidence="8" id="KW-0702">S-nitrosylation</keyword>
<feature type="domain" description="ACAD9/ACADV-like C-terminal" evidence="29">
    <location>
        <begin position="476"/>
        <end position="589"/>
    </location>
</feature>
<evidence type="ECO:0000256" key="3">
    <source>
        <dbReference type="ARBA" id="ARBA00005198"/>
    </source>
</evidence>
<dbReference type="Pfam" id="PF02771">
    <property type="entry name" value="Acyl-CoA_dh_N"/>
    <property type="match status" value="1"/>
</dbReference>
<feature type="compositionally biased region" description="Pro residues" evidence="25">
    <location>
        <begin position="792"/>
        <end position="827"/>
    </location>
</feature>
<organism evidence="30 31">
    <name type="scientific">Oikopleura dioica</name>
    <name type="common">Tunicate</name>
    <dbReference type="NCBI Taxonomy" id="34765"/>
    <lineage>
        <taxon>Eukaryota</taxon>
        <taxon>Metazoa</taxon>
        <taxon>Chordata</taxon>
        <taxon>Tunicata</taxon>
        <taxon>Appendicularia</taxon>
        <taxon>Copelata</taxon>
        <taxon>Oikopleuridae</taxon>
        <taxon>Oikopleura</taxon>
    </lineage>
</organism>
<dbReference type="EC" id="1.3.8.9" evidence="16"/>
<evidence type="ECO:0000256" key="16">
    <source>
        <dbReference type="ARBA" id="ARBA00039034"/>
    </source>
</evidence>
<keyword evidence="9" id="KW-0274">FAD</keyword>
<dbReference type="Pfam" id="PF00441">
    <property type="entry name" value="Acyl-CoA_dh_1"/>
    <property type="match status" value="1"/>
</dbReference>
<feature type="region of interest" description="Disordered" evidence="25">
    <location>
        <begin position="589"/>
        <end position="689"/>
    </location>
</feature>
<dbReference type="EMBL" id="OU015566">
    <property type="protein sequence ID" value="CAG5105430.1"/>
    <property type="molecule type" value="Genomic_DNA"/>
</dbReference>
<reference evidence="30 31" key="1">
    <citation type="submission" date="2021-04" db="EMBL/GenBank/DDBJ databases">
        <authorList>
            <person name="Bliznina A."/>
        </authorList>
    </citation>
    <scope>NUCLEOTIDE SEQUENCE [LARGE SCALE GENOMIC DNA]</scope>
</reference>
<feature type="domain" description="Acyl-CoA oxidase/dehydrogenase middle" evidence="27">
    <location>
        <begin position="171"/>
        <end position="271"/>
    </location>
</feature>
<evidence type="ECO:0000256" key="18">
    <source>
        <dbReference type="ARBA" id="ARBA00045422"/>
    </source>
</evidence>
<dbReference type="InterPro" id="IPR046373">
    <property type="entry name" value="Acyl-CoA_Oxase/DH_mid-dom_sf"/>
</dbReference>
<evidence type="ECO:0000256" key="13">
    <source>
        <dbReference type="ARBA" id="ARBA00023098"/>
    </source>
</evidence>
<accession>A0ABN7SX11</accession>
<dbReference type="Gene3D" id="2.40.110.10">
    <property type="entry name" value="Butyryl-CoA Dehydrogenase, subunit A, domain 2"/>
    <property type="match status" value="1"/>
</dbReference>
<dbReference type="SUPFAM" id="SSF56645">
    <property type="entry name" value="Acyl-CoA dehydrogenase NM domain-like"/>
    <property type="match status" value="1"/>
</dbReference>
<evidence type="ECO:0000256" key="23">
    <source>
        <dbReference type="ARBA" id="ARBA00049140"/>
    </source>
</evidence>
<dbReference type="Gene3D" id="1.10.540.10">
    <property type="entry name" value="Acyl-CoA dehydrogenase/oxidase, N-terminal domain"/>
    <property type="match status" value="1"/>
</dbReference>
<evidence type="ECO:0000259" key="27">
    <source>
        <dbReference type="Pfam" id="PF02770"/>
    </source>
</evidence>
<sequence length="1255" mass="138004">MSVSRTVQQVSKRGLAATTKVAQVDAKTDSFAFGIMQGRVNPQHMFPYPDVLPEENKENLTAMVDAFSSFFENENDPLHNDQIATVPDEIMQGAAEMGAFGLQVPEELEGLGLNNTEYARLTEIVGENDLGFGIVMGAHQSIGFKAILICGNEEQKAKYLPDVATGRKYAAFALTEPGSGSDAASIQTRATPSEDGKTYYLNGGKVWISNGGFAEIFTVFCKVPEVQEDGTTKDKMAAFIVERAFGGVTNGPPEKKMGIKCSNTAEVYFDNTPIPAENLIRNVGDGFKVAMEVLNNGRFGMSSCLAGTMRKLTKRAAEFAYNRKQFNDKIYNYGAIQEKLARMAAEQYAVESVAYLISQAMDSKAENYHLEAAIGKIFGSEKAWQAADECIQTMGGMGFMYEQGVEKIMRDLRIFRIFEGTNDILRLMIALQGMQVQGKLLKADKSMAVKAMIAGKTGFSVAGSAGGKLASLSCSQLSSEAKAIEECINAFHVASTNLLVEHQKKIMSRQFELKHVADCMINIYSASAVLSRATAAVNLGKPNADHEIDLARIYINEATLRVKRSIEDINNGELHSAMAKVGVQIAEAEGSHGHPHDGYGSDESGEYDRLGFDPPPGQNDGGMGSISRLPPHQRFFQEEFGPGPQRGHPQHGGPQYPHHQMPPGPRGPRQPHQIPPQNHMHQRPQHPGVHQSIRELEYQIVKFERNGYPEMEGGGGGHHHRHSTYNEEQQYVETLRRKLDQLLMVAEQMDQTASGATEAWESYQMMKQYRNPQLSRSQSMRSLNHQPMMNHGPPPGPGPGPMRGPGPRGPGYGPPPSHFQNGGPPPNYQHQGPPARMGGPPPNRLPHQRPPPQHGPPQQAYANVMFDNNRGWNVPNFDAAPGPVSRRDPRWEPKKRAENKRPPNQLDIGRQQRGGIIPPEELQHRVEQHQAEKTRNQMMQQRIQQYEHQALLFRQQQLKAESPLQSIGRPGQPNQQQLGPLHEPSDNGPMGPIRMPFPHLLHPHLMQQQVHPHMHHQHLHHGGIPAHMRHQFFDDHRLGTLSEPGNNFADLSDVKSEAGNQSLAQKNSAFARAKALSLSTPDLSGNAIFRPISPDLEDPTLIHRERAEKLAKLQQLAAKKTNREHQETATSSAKVQKPTPIKPEPAKASVSKKPERKLQRKVSIDSDSSLDLPMNQKILPRASAVLAPKTAPAKPTLSTAAAAATPSPAPEDDGGSVFLKSLSALRDNCLSPAEAEAKHKDGRLLGALGISENQS</sequence>
<feature type="compositionally biased region" description="Low complexity" evidence="25">
    <location>
        <begin position="970"/>
        <end position="981"/>
    </location>
</feature>
<evidence type="ECO:0000256" key="19">
    <source>
        <dbReference type="ARBA" id="ARBA00046812"/>
    </source>
</evidence>
<dbReference type="InterPro" id="IPR013786">
    <property type="entry name" value="AcylCoA_DH/ox_N"/>
</dbReference>
<feature type="compositionally biased region" description="Basic and acidic residues" evidence="25">
    <location>
        <begin position="589"/>
        <end position="599"/>
    </location>
</feature>
<keyword evidence="31" id="KW-1185">Reference proteome</keyword>
<comment type="similarity">
    <text evidence="4">Belongs to the acyl-CoA dehydrogenase family.</text>
</comment>
<feature type="compositionally biased region" description="Basic and acidic residues" evidence="25">
    <location>
        <begin position="885"/>
        <end position="901"/>
    </location>
</feature>
<dbReference type="InterPro" id="IPR049448">
    <property type="entry name" value="ACAD9/ACADV-like_C"/>
</dbReference>
<comment type="subunit">
    <text evidence="19">Homodimer. Homodimerizes after import into the mitochondrion.</text>
</comment>
<dbReference type="Pfam" id="PF21343">
    <property type="entry name" value="ACAD9-ACADV_C"/>
    <property type="match status" value="1"/>
</dbReference>
<evidence type="ECO:0000256" key="20">
    <source>
        <dbReference type="ARBA" id="ARBA00047893"/>
    </source>
</evidence>
<feature type="compositionally biased region" description="Pro residues" evidence="25">
    <location>
        <begin position="839"/>
        <end position="855"/>
    </location>
</feature>
<evidence type="ECO:0000256" key="9">
    <source>
        <dbReference type="ARBA" id="ARBA00022827"/>
    </source>
</evidence>
<dbReference type="InterPro" id="IPR006091">
    <property type="entry name" value="Acyl-CoA_Oxase/DH_mid-dom"/>
</dbReference>
<evidence type="ECO:0000256" key="8">
    <source>
        <dbReference type="ARBA" id="ARBA00022799"/>
    </source>
</evidence>
<feature type="region of interest" description="Disordered" evidence="25">
    <location>
        <begin position="872"/>
        <end position="919"/>
    </location>
</feature>
<evidence type="ECO:0000256" key="7">
    <source>
        <dbReference type="ARBA" id="ARBA00022792"/>
    </source>
</evidence>
<feature type="compositionally biased region" description="Low complexity" evidence="25">
    <location>
        <begin position="641"/>
        <end position="659"/>
    </location>
</feature>
<feature type="domain" description="Acyl-CoA dehydrogenase/oxidase C-terminal" evidence="26">
    <location>
        <begin position="284"/>
        <end position="430"/>
    </location>
</feature>
<keyword evidence="13" id="KW-0443">Lipid metabolism</keyword>
<keyword evidence="14" id="KW-0496">Mitochondrion</keyword>
<proteinExistence type="inferred from homology"/>
<dbReference type="InterPro" id="IPR009100">
    <property type="entry name" value="AcylCoA_DH/oxidase_NM_dom_sf"/>
</dbReference>
<feature type="compositionally biased region" description="Low complexity" evidence="25">
    <location>
        <begin position="1190"/>
        <end position="1206"/>
    </location>
</feature>
<evidence type="ECO:0000259" key="28">
    <source>
        <dbReference type="Pfam" id="PF02771"/>
    </source>
</evidence>
<evidence type="ECO:0000313" key="30">
    <source>
        <dbReference type="EMBL" id="CAG5105430.1"/>
    </source>
</evidence>
<dbReference type="InterPro" id="IPR009075">
    <property type="entry name" value="AcylCo_DH/oxidase_C"/>
</dbReference>
<dbReference type="InterPro" id="IPR037069">
    <property type="entry name" value="AcylCoA_DH/ox_N_sf"/>
</dbReference>
<evidence type="ECO:0000256" key="15">
    <source>
        <dbReference type="ARBA" id="ARBA00023136"/>
    </source>
</evidence>
<dbReference type="InterPro" id="IPR036250">
    <property type="entry name" value="AcylCo_DH-like_C"/>
</dbReference>
<evidence type="ECO:0000256" key="5">
    <source>
        <dbReference type="ARBA" id="ARBA00022553"/>
    </source>
</evidence>
<dbReference type="Proteomes" id="UP001158576">
    <property type="component" value="Chromosome 1"/>
</dbReference>
<feature type="region of interest" description="Disordered" evidence="25">
    <location>
        <begin position="962"/>
        <end position="993"/>
    </location>
</feature>
<comment type="cofactor">
    <cofactor evidence="1">
        <name>FAD</name>
        <dbReference type="ChEBI" id="CHEBI:57692"/>
    </cofactor>
</comment>
<comment type="function">
    <text evidence="18">Very long-chain specific acyl-CoA dehydrogenase is one of the acyl-CoA dehydrogenases that catalyze the first step of mitochondrial fatty acid beta-oxidation, an aerobic process breaking down fatty acids into acetyl-CoA and allowing the production of energy from fats. The first step of fatty acid beta-oxidation consists in the removal of one hydrogen from C-2 and C-3 of the straight-chain fatty acyl-CoA thioester, resulting in the formation of trans-2-enoyl-CoA. Among the different mitochondrial acyl-CoA dehydrogenases, very long-chain specific acyl-CoA dehydrogenase acts specifically on acyl-CoAs with saturated 12 to 24 carbons long primary chains.</text>
</comment>
<evidence type="ECO:0000256" key="25">
    <source>
        <dbReference type="SAM" id="MobiDB-lite"/>
    </source>
</evidence>
<evidence type="ECO:0000313" key="31">
    <source>
        <dbReference type="Proteomes" id="UP001158576"/>
    </source>
</evidence>
<comment type="catalytic activity">
    <reaction evidence="20">
        <text>dodecanoyl-CoA + oxidized [electron-transfer flavoprotein] + H(+) = (2E)-dodecenoyl-CoA + reduced [electron-transfer flavoprotein]</text>
        <dbReference type="Rhea" id="RHEA:47296"/>
        <dbReference type="Rhea" id="RHEA-COMP:10685"/>
        <dbReference type="Rhea" id="RHEA-COMP:10686"/>
        <dbReference type="ChEBI" id="CHEBI:15378"/>
        <dbReference type="ChEBI" id="CHEBI:57330"/>
        <dbReference type="ChEBI" id="CHEBI:57375"/>
        <dbReference type="ChEBI" id="CHEBI:57692"/>
        <dbReference type="ChEBI" id="CHEBI:58307"/>
    </reaction>
    <physiologicalReaction direction="left-to-right" evidence="20">
        <dbReference type="Rhea" id="RHEA:47297"/>
    </physiologicalReaction>
</comment>
<evidence type="ECO:0000256" key="21">
    <source>
        <dbReference type="ARBA" id="ARBA00048086"/>
    </source>
</evidence>
<evidence type="ECO:0000256" key="6">
    <source>
        <dbReference type="ARBA" id="ARBA00022630"/>
    </source>
</evidence>
<dbReference type="SUPFAM" id="SSF47203">
    <property type="entry name" value="Acyl-CoA dehydrogenase C-terminal domain-like"/>
    <property type="match status" value="1"/>
</dbReference>
<feature type="region of interest" description="Disordered" evidence="25">
    <location>
        <begin position="784"/>
        <end position="860"/>
    </location>
</feature>
<evidence type="ECO:0000256" key="11">
    <source>
        <dbReference type="ARBA" id="ARBA00022946"/>
    </source>
</evidence>
<evidence type="ECO:0000256" key="2">
    <source>
        <dbReference type="ARBA" id="ARBA00004637"/>
    </source>
</evidence>
<dbReference type="PROSITE" id="PS00073">
    <property type="entry name" value="ACYL_COA_DH_2"/>
    <property type="match status" value="1"/>
</dbReference>
<evidence type="ECO:0000259" key="29">
    <source>
        <dbReference type="Pfam" id="PF21343"/>
    </source>
</evidence>
<feature type="region of interest" description="Disordered" evidence="25">
    <location>
        <begin position="1116"/>
        <end position="1173"/>
    </location>
</feature>
<keyword evidence="11" id="KW-0809">Transit peptide</keyword>
<evidence type="ECO:0000256" key="17">
    <source>
        <dbReference type="ARBA" id="ARBA00040902"/>
    </source>
</evidence>
<feature type="domain" description="Acyl-CoA dehydrogenase/oxidase N-terminal" evidence="28">
    <location>
        <begin position="59"/>
        <end position="166"/>
    </location>
</feature>
<evidence type="ECO:0000256" key="22">
    <source>
        <dbReference type="ARBA" id="ARBA00049050"/>
    </source>
</evidence>
<gene>
    <name evidence="30" type="ORF">OKIOD_LOCUS10888</name>
</gene>
<dbReference type="Pfam" id="PF02770">
    <property type="entry name" value="Acyl-CoA_dh_M"/>
    <property type="match status" value="1"/>
</dbReference>
<keyword evidence="5" id="KW-0597">Phosphoprotein</keyword>
<comment type="catalytic activity">
    <reaction evidence="24">
        <text>octadecanoyl-CoA + oxidized [electron-transfer flavoprotein] + H(+) = (2E)-octadecenoyl-CoA + reduced [electron-transfer flavoprotein]</text>
        <dbReference type="Rhea" id="RHEA:47240"/>
        <dbReference type="Rhea" id="RHEA-COMP:10685"/>
        <dbReference type="Rhea" id="RHEA-COMP:10686"/>
        <dbReference type="ChEBI" id="CHEBI:15378"/>
        <dbReference type="ChEBI" id="CHEBI:57394"/>
        <dbReference type="ChEBI" id="CHEBI:57692"/>
        <dbReference type="ChEBI" id="CHEBI:58307"/>
        <dbReference type="ChEBI" id="CHEBI:71412"/>
    </reaction>
    <physiologicalReaction direction="left-to-right" evidence="24">
        <dbReference type="Rhea" id="RHEA:47241"/>
    </physiologicalReaction>
</comment>
<evidence type="ECO:0000256" key="24">
    <source>
        <dbReference type="ARBA" id="ARBA00049224"/>
    </source>
</evidence>
<dbReference type="PANTHER" id="PTHR43884">
    <property type="entry name" value="ACYL-COA DEHYDROGENASE"/>
    <property type="match status" value="1"/>
</dbReference>
<keyword evidence="7" id="KW-0999">Mitochondrion inner membrane</keyword>
<comment type="catalytic activity">
    <reaction evidence="23">
        <text>eicosanoyl-CoA + oxidized [electron-transfer flavoprotein] + H(+) = (2E)-eicosenoyl-CoA + reduced [electron-transfer flavoprotein]</text>
        <dbReference type="Rhea" id="RHEA:47236"/>
        <dbReference type="Rhea" id="RHEA-COMP:10685"/>
        <dbReference type="Rhea" id="RHEA-COMP:10686"/>
        <dbReference type="ChEBI" id="CHEBI:15378"/>
        <dbReference type="ChEBI" id="CHEBI:57380"/>
        <dbReference type="ChEBI" id="CHEBI:57692"/>
        <dbReference type="ChEBI" id="CHEBI:58307"/>
        <dbReference type="ChEBI" id="CHEBI:74691"/>
    </reaction>
    <physiologicalReaction direction="left-to-right" evidence="23">
        <dbReference type="Rhea" id="RHEA:47237"/>
    </physiologicalReaction>
</comment>
<evidence type="ECO:0000259" key="26">
    <source>
        <dbReference type="Pfam" id="PF00441"/>
    </source>
</evidence>
<comment type="subcellular location">
    <subcellularLocation>
        <location evidence="2">Mitochondrion inner membrane</location>
        <topology evidence="2">Peripheral membrane protein</topology>
    </subcellularLocation>
</comment>
<comment type="catalytic activity">
    <reaction evidence="22">
        <text>a very-long-chain 2,3-saturated fatty acyl-CoA + oxidized [electron-transfer flavoprotein] + H(+) = a very-long-chain (2E)-enoyl-CoA + reduced [electron-transfer flavoprotein]</text>
        <dbReference type="Rhea" id="RHEA:19181"/>
        <dbReference type="Rhea" id="RHEA-COMP:10685"/>
        <dbReference type="Rhea" id="RHEA-COMP:10686"/>
        <dbReference type="ChEBI" id="CHEBI:15378"/>
        <dbReference type="ChEBI" id="CHEBI:57692"/>
        <dbReference type="ChEBI" id="CHEBI:58307"/>
        <dbReference type="ChEBI" id="CHEBI:83724"/>
        <dbReference type="ChEBI" id="CHEBI:83728"/>
        <dbReference type="EC" id="1.3.8.9"/>
    </reaction>
    <physiologicalReaction direction="left-to-right" evidence="22">
        <dbReference type="Rhea" id="RHEA:19182"/>
    </physiologicalReaction>
</comment>
<evidence type="ECO:0000256" key="10">
    <source>
        <dbReference type="ARBA" id="ARBA00022832"/>
    </source>
</evidence>
<dbReference type="CDD" id="cd01161">
    <property type="entry name" value="VLCAD"/>
    <property type="match status" value="1"/>
</dbReference>
<protein>
    <recommendedName>
        <fullName evidence="17">Very long-chain specific acyl-CoA dehydrogenase, mitochondrial</fullName>
        <ecNumber evidence="16">1.3.8.9</ecNumber>
    </recommendedName>
</protein>
<dbReference type="PANTHER" id="PTHR43884:SF11">
    <property type="entry name" value="VERY LONG-CHAIN SPECIFIC ACYL-COA DEHYDROGENASE, MITOCHONDRIAL"/>
    <property type="match status" value="1"/>
</dbReference>
<dbReference type="Gene3D" id="1.20.140.10">
    <property type="entry name" value="Butyryl-CoA Dehydrogenase, subunit A, domain 3"/>
    <property type="match status" value="2"/>
</dbReference>
<keyword evidence="15" id="KW-0472">Membrane</keyword>
<comment type="catalytic activity">
    <reaction evidence="21">
        <text>tetracosanoyl-CoA + oxidized [electron-transfer flavoprotein] + H(+) = (2E)-tetracosenoyl-CoA + reduced [electron-transfer flavoprotein]</text>
        <dbReference type="Rhea" id="RHEA:47232"/>
        <dbReference type="Rhea" id="RHEA-COMP:10685"/>
        <dbReference type="Rhea" id="RHEA-COMP:10686"/>
        <dbReference type="ChEBI" id="CHEBI:15378"/>
        <dbReference type="ChEBI" id="CHEBI:57692"/>
        <dbReference type="ChEBI" id="CHEBI:58307"/>
        <dbReference type="ChEBI" id="CHEBI:65052"/>
        <dbReference type="ChEBI" id="CHEBI:74693"/>
    </reaction>
    <physiologicalReaction direction="left-to-right" evidence="21">
        <dbReference type="Rhea" id="RHEA:47233"/>
    </physiologicalReaction>
</comment>